<accession>A0ABT1YQK1</accession>
<dbReference type="EMBL" id="JANQBD010000028">
    <property type="protein sequence ID" value="MCR8635452.1"/>
    <property type="molecule type" value="Genomic_DNA"/>
</dbReference>
<comment type="caution">
    <text evidence="1">The sequence shown here is derived from an EMBL/GenBank/DDBJ whole genome shotgun (WGS) entry which is preliminary data.</text>
</comment>
<evidence type="ECO:0000313" key="1">
    <source>
        <dbReference type="EMBL" id="MCR8635452.1"/>
    </source>
</evidence>
<keyword evidence="2" id="KW-1185">Reference proteome</keyword>
<protein>
    <submittedName>
        <fullName evidence="1">Uncharacterized protein</fullName>
    </submittedName>
</protein>
<evidence type="ECO:0000313" key="2">
    <source>
        <dbReference type="Proteomes" id="UP001300012"/>
    </source>
</evidence>
<organism evidence="1 2">
    <name type="scientific">Paenibacillus radicis</name>
    <name type="common">ex Xue et al. 2023</name>
    <dbReference type="NCBI Taxonomy" id="2972489"/>
    <lineage>
        <taxon>Bacteria</taxon>
        <taxon>Bacillati</taxon>
        <taxon>Bacillota</taxon>
        <taxon>Bacilli</taxon>
        <taxon>Bacillales</taxon>
        <taxon>Paenibacillaceae</taxon>
        <taxon>Paenibacillus</taxon>
    </lineage>
</organism>
<dbReference type="RefSeq" id="WP_258217002.1">
    <property type="nucleotide sequence ID" value="NZ_JANQBD010000028.1"/>
</dbReference>
<dbReference type="Proteomes" id="UP001300012">
    <property type="component" value="Unassembled WGS sequence"/>
</dbReference>
<name>A0ABT1YQK1_9BACL</name>
<proteinExistence type="predicted"/>
<gene>
    <name evidence="1" type="ORF">NV381_30035</name>
</gene>
<reference evidence="1 2" key="1">
    <citation type="submission" date="2022-08" db="EMBL/GenBank/DDBJ databases">
        <title>Paenibacillus endoradicis sp. nov., Paenibacillus radicibacter sp. nov and Paenibacillus pararadicis sp. nov., three cold-adapted plant growth-promoting bacteria isolated from root of Larix gmelinii in Great Khingan.</title>
        <authorList>
            <person name="Xue H."/>
        </authorList>
    </citation>
    <scope>NUCLEOTIDE SEQUENCE [LARGE SCALE GENOMIC DNA]</scope>
    <source>
        <strain evidence="1 2">N5-1-1-5</strain>
    </source>
</reference>
<sequence>MEANMGIDDVLAQIHQLKSNGLPLNKKKVKQSHPQLMQNALFYFPSWEHAINTADSL</sequence>